<dbReference type="Pfam" id="PF00051">
    <property type="entry name" value="Kringle"/>
    <property type="match status" value="2"/>
</dbReference>
<keyword evidence="8" id="KW-1185">Reference proteome</keyword>
<dbReference type="Gene3D" id="2.40.20.10">
    <property type="entry name" value="Plasminogen Kringle 4"/>
    <property type="match status" value="2"/>
</dbReference>
<evidence type="ECO:0000256" key="1">
    <source>
        <dbReference type="ARBA" id="ARBA00022572"/>
    </source>
</evidence>
<dbReference type="Gene3D" id="3.30.300.320">
    <property type="match status" value="1"/>
</dbReference>
<keyword evidence="4" id="KW-0325">Glycoprotein</keyword>
<evidence type="ECO:0000256" key="2">
    <source>
        <dbReference type="ARBA" id="ARBA00022737"/>
    </source>
</evidence>
<dbReference type="PROSITE" id="PS00021">
    <property type="entry name" value="KRINGLE_1"/>
    <property type="match status" value="1"/>
</dbReference>
<feature type="transmembrane region" description="Helical" evidence="5">
    <location>
        <begin position="521"/>
        <end position="543"/>
    </location>
</feature>
<evidence type="ECO:0000256" key="4">
    <source>
        <dbReference type="ARBA" id="ARBA00023180"/>
    </source>
</evidence>
<sequence>MRDSLSATNTSKGYSYEDTFGKFALEGCSPGCDTPWRGDGECDETCNVRECNFDDGDCFADFGECYVDTTGRDYRGTVQTTRSGLPCQLWSHQFPHQHSKTHNYYPSAGLGGHKSCRNPDGDVGPWCYTMADDPIWEYCDVPPPSTRPCNSTPPQPMHPNVTALPLNTFVRSFVQESRMAFFEAPVPADVYFLKAVVVPLTGDPDLFVSFDVRLPSGANYTFALDEVGVHVFEIGRYSDFFCGAAGTHASCTVHFGVLAEETSDFEIGVLTATESTFRSGTRNASLLCALGCEWQSIGDGVCNPQCRTATCYDDRDDCAHDATGCRADCKPSWIGDGYCDSDCFNAKCHWDKRDCLDRGQTACADYCMPSLIDDGECDEACNTESCGFDGADCFRGHTECFQRSDAADYRGMVQRTRSGRTCQHWSDQVPHQHTETHARYPRAGLGGHNYCRNPDGQEGAWCDDELGCNSATCLWDEGDCGDLLQHMLEIGLDGVAGTADAVKSMKLAELIADQGGFVQRALMLGMLVGLVGAVAAMVCCCYLRRQRRQMQIASGKKYTPYGQAEEDDGLGLDDLGASAPRLASAVDDDDDDDRRSHGL</sequence>
<dbReference type="GO" id="GO:0004175">
    <property type="term" value="F:endopeptidase activity"/>
    <property type="evidence" value="ECO:0007669"/>
    <property type="project" value="TreeGrafter"/>
</dbReference>
<dbReference type="GO" id="GO:0005102">
    <property type="term" value="F:signaling receptor binding"/>
    <property type="evidence" value="ECO:0007669"/>
    <property type="project" value="TreeGrafter"/>
</dbReference>
<dbReference type="SUPFAM" id="SSF57440">
    <property type="entry name" value="Kringle-like"/>
    <property type="match status" value="2"/>
</dbReference>
<feature type="domain" description="Kringle" evidence="6">
    <location>
        <begin position="403"/>
        <end position="462"/>
    </location>
</feature>
<accession>A0A0M0K7G3</accession>
<dbReference type="EMBL" id="JWZX01001081">
    <property type="protein sequence ID" value="KOO34816.1"/>
    <property type="molecule type" value="Genomic_DNA"/>
</dbReference>
<dbReference type="AlphaFoldDB" id="A0A0M0K7G3"/>
<dbReference type="SMART" id="SM00004">
    <property type="entry name" value="NL"/>
    <property type="match status" value="3"/>
</dbReference>
<keyword evidence="5" id="KW-0472">Membrane</keyword>
<dbReference type="PROSITE" id="PS50070">
    <property type="entry name" value="KRINGLE_2"/>
    <property type="match status" value="2"/>
</dbReference>
<dbReference type="InterPro" id="IPR013806">
    <property type="entry name" value="Kringle-like"/>
</dbReference>
<gene>
    <name evidence="7" type="ORF">Ctob_016109</name>
</gene>
<keyword evidence="1" id="KW-0420">Kringle</keyword>
<comment type="caution">
    <text evidence="7">The sequence shown here is derived from an EMBL/GenBank/DDBJ whole genome shotgun (WGS) entry which is preliminary data.</text>
</comment>
<evidence type="ECO:0000256" key="3">
    <source>
        <dbReference type="ARBA" id="ARBA00023157"/>
    </source>
</evidence>
<dbReference type="Gene3D" id="4.10.470.20">
    <property type="match status" value="1"/>
</dbReference>
<keyword evidence="5" id="KW-1133">Transmembrane helix</keyword>
<keyword evidence="5" id="KW-0812">Transmembrane</keyword>
<dbReference type="SMART" id="SM00130">
    <property type="entry name" value="KR"/>
    <property type="match status" value="2"/>
</dbReference>
<protein>
    <submittedName>
        <fullName evidence="7">Plasminogen-like protein</fullName>
    </submittedName>
</protein>
<evidence type="ECO:0000313" key="7">
    <source>
        <dbReference type="EMBL" id="KOO34816.1"/>
    </source>
</evidence>
<reference evidence="8" key="1">
    <citation type="journal article" date="2015" name="PLoS Genet.">
        <title>Genome Sequence and Transcriptome Analyses of Chrysochromulina tobin: Metabolic Tools for Enhanced Algal Fitness in the Prominent Order Prymnesiales (Haptophyceae).</title>
        <authorList>
            <person name="Hovde B.T."/>
            <person name="Deodato C.R."/>
            <person name="Hunsperger H.M."/>
            <person name="Ryken S.A."/>
            <person name="Yost W."/>
            <person name="Jha R.K."/>
            <person name="Patterson J."/>
            <person name="Monnat R.J. Jr."/>
            <person name="Barlow S.B."/>
            <person name="Starkenburg S.R."/>
            <person name="Cattolico R.A."/>
        </authorList>
    </citation>
    <scope>NUCLEOTIDE SEQUENCE</scope>
    <source>
        <strain evidence="8">CCMP291</strain>
    </source>
</reference>
<dbReference type="InterPro" id="IPR018056">
    <property type="entry name" value="Kringle_CS"/>
</dbReference>
<dbReference type="PRINTS" id="PR00018">
    <property type="entry name" value="KRINGLE"/>
</dbReference>
<name>A0A0M0K7G3_9EUKA</name>
<dbReference type="InterPro" id="IPR000001">
    <property type="entry name" value="Kringle"/>
</dbReference>
<dbReference type="Pfam" id="PF00066">
    <property type="entry name" value="Notch"/>
    <property type="match status" value="3"/>
</dbReference>
<proteinExistence type="predicted"/>
<evidence type="ECO:0000313" key="8">
    <source>
        <dbReference type="Proteomes" id="UP000037460"/>
    </source>
</evidence>
<evidence type="ECO:0000259" key="6">
    <source>
        <dbReference type="PROSITE" id="PS50070"/>
    </source>
</evidence>
<dbReference type="InterPro" id="IPR050759">
    <property type="entry name" value="Serine_protease_kringle"/>
</dbReference>
<dbReference type="GO" id="GO:0005615">
    <property type="term" value="C:extracellular space"/>
    <property type="evidence" value="ECO:0007669"/>
    <property type="project" value="TreeGrafter"/>
</dbReference>
<dbReference type="CDD" id="cd00108">
    <property type="entry name" value="KR"/>
    <property type="match status" value="2"/>
</dbReference>
<dbReference type="Proteomes" id="UP000037460">
    <property type="component" value="Unassembled WGS sequence"/>
</dbReference>
<dbReference type="InterPro" id="IPR038178">
    <property type="entry name" value="Kringle_sf"/>
</dbReference>
<dbReference type="OrthoDB" id="272018at2759"/>
<keyword evidence="2" id="KW-0677">Repeat</keyword>
<dbReference type="PANTHER" id="PTHR24261">
    <property type="entry name" value="PLASMINOGEN-RELATED"/>
    <property type="match status" value="1"/>
</dbReference>
<dbReference type="PANTHER" id="PTHR24261:SF7">
    <property type="entry name" value="KRINGLE DOMAIN-CONTAINING PROTEIN"/>
    <property type="match status" value="1"/>
</dbReference>
<keyword evidence="3" id="KW-1015">Disulfide bond</keyword>
<dbReference type="InterPro" id="IPR000800">
    <property type="entry name" value="Notch_dom"/>
</dbReference>
<feature type="domain" description="Kringle" evidence="6">
    <location>
        <begin position="71"/>
        <end position="149"/>
    </location>
</feature>
<organism evidence="7 8">
    <name type="scientific">Chrysochromulina tobinii</name>
    <dbReference type="NCBI Taxonomy" id="1460289"/>
    <lineage>
        <taxon>Eukaryota</taxon>
        <taxon>Haptista</taxon>
        <taxon>Haptophyta</taxon>
        <taxon>Prymnesiophyceae</taxon>
        <taxon>Prymnesiales</taxon>
        <taxon>Chrysochromulinaceae</taxon>
        <taxon>Chrysochromulina</taxon>
    </lineage>
</organism>
<evidence type="ECO:0000256" key="5">
    <source>
        <dbReference type="SAM" id="Phobius"/>
    </source>
</evidence>